<dbReference type="GO" id="GO:0004519">
    <property type="term" value="F:endonuclease activity"/>
    <property type="evidence" value="ECO:0007669"/>
    <property type="project" value="UniProtKB-KW"/>
</dbReference>
<keyword evidence="1" id="KW-0255">Endonuclease</keyword>
<reference evidence="1 2" key="1">
    <citation type="submission" date="2021-08" db="EMBL/GenBank/DDBJ databases">
        <title>Helicobacter spp. isolated from feces of Anatolian Ground Squirrel (Spermophilus xanthoprymnus) in Turkey.</title>
        <authorList>
            <person name="Aydin F."/>
            <person name="Abay S."/>
            <person name="Kayman T."/>
            <person name="Karakaya E."/>
            <person name="Saticioglu I.B."/>
        </authorList>
    </citation>
    <scope>NUCLEOTIDE SEQUENCE [LARGE SCALE GENOMIC DNA]</scope>
    <source>
        <strain evidence="1 2">Faydin-H70</strain>
    </source>
</reference>
<evidence type="ECO:0000313" key="1">
    <source>
        <dbReference type="EMBL" id="MBX7490377.1"/>
    </source>
</evidence>
<name>A0ABS7JLW1_9HELI</name>
<keyword evidence="1" id="KW-0540">Nuclease</keyword>
<keyword evidence="2" id="KW-1185">Reference proteome</keyword>
<dbReference type="GO" id="GO:0016787">
    <property type="term" value="F:hydrolase activity"/>
    <property type="evidence" value="ECO:0007669"/>
    <property type="project" value="UniProtKB-KW"/>
</dbReference>
<accession>A0ABS7JLW1</accession>
<proteinExistence type="predicted"/>
<dbReference type="EC" id="3.1.21.-" evidence="1"/>
<dbReference type="Pfam" id="PF09491">
    <property type="entry name" value="RE_AlwI"/>
    <property type="match status" value="1"/>
</dbReference>
<gene>
    <name evidence="1" type="ORF">K4G57_02635</name>
</gene>
<sequence>MKTTLCIDNESLFVKYLEVFKAFNGSLDIEIFRLLPLVNNFKNTELFIQSLKNKNLFSTLFEEDSIYKNNLKLFLNDLNKNIFKTHYFKTAKGEKTALAIIKTLKEVFLPFINSKDSKILERLMSSDDYLDFKKLYLPYLSRQSKKEEKIKDLINFYNGSLNEFGENFFKFIFKARIQANLNDYLDLNRRYLNLTGIFEFQYDKVELNTIFKIILKHSKYKEILEKIAQDSISQNLLSEYFDDKEFKQYFKELGIAKPQDIKNYKDKQDKEKLKNLLQTKFAKTNIIEILKLFEERKNDAKILEKTTTEANVPTIFEYIVAIAWHYIDDSKIERIFEANLSLDSSLLPKSHAVGGNADFVYTYDNHSLMIEVTLSEKTNQRRAEMESVSRHLGNLLLSLNTNLQNQSYAIFIAPYLDKNVLNDFRSRIHCYFENDRAHIEGMKILPLSTTDLIEILQSNLNYQSLLPKFQKVLQSNEKWGSKWYNEELKDMINTLSIN</sequence>
<dbReference type="Proteomes" id="UP000700059">
    <property type="component" value="Unassembled WGS sequence"/>
</dbReference>
<organism evidence="1 2">
    <name type="scientific">Helicobacter turcicus</name>
    <dbReference type="NCBI Taxonomy" id="2867412"/>
    <lineage>
        <taxon>Bacteria</taxon>
        <taxon>Pseudomonadati</taxon>
        <taxon>Campylobacterota</taxon>
        <taxon>Epsilonproteobacteria</taxon>
        <taxon>Campylobacterales</taxon>
        <taxon>Helicobacteraceae</taxon>
        <taxon>Helicobacter</taxon>
    </lineage>
</organism>
<dbReference type="Gene3D" id="3.40.91.50">
    <property type="match status" value="1"/>
</dbReference>
<protein>
    <submittedName>
        <fullName evidence="1">AlwI family type II restriction endonuclease</fullName>
        <ecNumber evidence="1">3.1.21.-</ecNumber>
    </submittedName>
</protein>
<dbReference type="InterPro" id="IPR018573">
    <property type="entry name" value="Restrct_endonuc_II_AlwI"/>
</dbReference>
<dbReference type="EMBL" id="JAIGYQ010000002">
    <property type="protein sequence ID" value="MBX7490377.1"/>
    <property type="molecule type" value="Genomic_DNA"/>
</dbReference>
<evidence type="ECO:0000313" key="2">
    <source>
        <dbReference type="Proteomes" id="UP000700059"/>
    </source>
</evidence>
<comment type="caution">
    <text evidence="1">The sequence shown here is derived from an EMBL/GenBank/DDBJ whole genome shotgun (WGS) entry which is preliminary data.</text>
</comment>
<dbReference type="RefSeq" id="WP_221531456.1">
    <property type="nucleotide sequence ID" value="NZ_JAIGYP010000002.1"/>
</dbReference>
<keyword evidence="1" id="KW-0378">Hydrolase</keyword>